<feature type="domain" description="Acyl-CoA dehydrogenase C-terminal" evidence="3">
    <location>
        <begin position="241"/>
        <end position="367"/>
    </location>
</feature>
<evidence type="ECO:0000256" key="1">
    <source>
        <dbReference type="ARBA" id="ARBA00023002"/>
    </source>
</evidence>
<dbReference type="Pfam" id="PF02771">
    <property type="entry name" value="Acyl-CoA_dh_N"/>
    <property type="match status" value="1"/>
</dbReference>
<dbReference type="PIRSF" id="PIRSF016578">
    <property type="entry name" value="HsaA"/>
    <property type="match status" value="1"/>
</dbReference>
<dbReference type="Gene3D" id="1.10.540.10">
    <property type="entry name" value="Acyl-CoA dehydrogenase/oxidase, N-terminal domain"/>
    <property type="match status" value="1"/>
</dbReference>
<evidence type="ECO:0000259" key="2">
    <source>
        <dbReference type="Pfam" id="PF02771"/>
    </source>
</evidence>
<dbReference type="Proteomes" id="UP001499984">
    <property type="component" value="Unassembled WGS sequence"/>
</dbReference>
<dbReference type="InterPro" id="IPR013107">
    <property type="entry name" value="Acyl-CoA_DH_C"/>
</dbReference>
<dbReference type="EMBL" id="BAAAZY010000003">
    <property type="protein sequence ID" value="GAA4041237.1"/>
    <property type="molecule type" value="Genomic_DNA"/>
</dbReference>
<dbReference type="InterPro" id="IPR036250">
    <property type="entry name" value="AcylCo_DH-like_C"/>
</dbReference>
<dbReference type="RefSeq" id="WP_345008617.1">
    <property type="nucleotide sequence ID" value="NZ_BAAAZY010000003.1"/>
</dbReference>
<proteinExistence type="predicted"/>
<dbReference type="SUPFAM" id="SSF47203">
    <property type="entry name" value="Acyl-CoA dehydrogenase C-terminal domain-like"/>
    <property type="match status" value="1"/>
</dbReference>
<comment type="caution">
    <text evidence="4">The sequence shown here is derived from an EMBL/GenBank/DDBJ whole genome shotgun (WGS) entry which is preliminary data.</text>
</comment>
<protein>
    <submittedName>
        <fullName evidence="4">Acyl-CoA dehydrogenase family protein</fullName>
    </submittedName>
</protein>
<dbReference type="SUPFAM" id="SSF56645">
    <property type="entry name" value="Acyl-CoA dehydrogenase NM domain-like"/>
    <property type="match status" value="1"/>
</dbReference>
<dbReference type="InterPro" id="IPR037069">
    <property type="entry name" value="AcylCoA_DH/ox_N_sf"/>
</dbReference>
<dbReference type="InterPro" id="IPR013786">
    <property type="entry name" value="AcylCoA_DH/ox_N"/>
</dbReference>
<name>A0ABP7UDS9_9ACTN</name>
<dbReference type="InterPro" id="IPR009100">
    <property type="entry name" value="AcylCoA_DH/oxidase_NM_dom_sf"/>
</dbReference>
<keyword evidence="1" id="KW-0560">Oxidoreductase</keyword>
<feature type="domain" description="Acyl-CoA dehydrogenase/oxidase N-terminal" evidence="2">
    <location>
        <begin position="22"/>
        <end position="88"/>
    </location>
</feature>
<dbReference type="Pfam" id="PF08028">
    <property type="entry name" value="Acyl-CoA_dh_2"/>
    <property type="match status" value="1"/>
</dbReference>
<evidence type="ECO:0000313" key="4">
    <source>
        <dbReference type="EMBL" id="GAA4041237.1"/>
    </source>
</evidence>
<reference evidence="5" key="1">
    <citation type="journal article" date="2019" name="Int. J. Syst. Evol. Microbiol.">
        <title>The Global Catalogue of Microorganisms (GCM) 10K type strain sequencing project: providing services to taxonomists for standard genome sequencing and annotation.</title>
        <authorList>
            <consortium name="The Broad Institute Genomics Platform"/>
            <consortium name="The Broad Institute Genome Sequencing Center for Infectious Disease"/>
            <person name="Wu L."/>
            <person name="Ma J."/>
        </authorList>
    </citation>
    <scope>NUCLEOTIDE SEQUENCE [LARGE SCALE GENOMIC DNA]</scope>
    <source>
        <strain evidence="5">JCM 16925</strain>
    </source>
</reference>
<dbReference type="Gene3D" id="1.20.140.10">
    <property type="entry name" value="Butyryl-CoA Dehydrogenase, subunit A, domain 3"/>
    <property type="match status" value="1"/>
</dbReference>
<evidence type="ECO:0000259" key="3">
    <source>
        <dbReference type="Pfam" id="PF08028"/>
    </source>
</evidence>
<sequence length="392" mass="42245">MTTAAIDADTVVHAVQEIVPKLRENGQQAEEQRWIPQENIDLLEKAGVFSIATPGRFGGLDLPVAEQTRILAEIARGCPSTGWVASVWVSSTWLATLFPDRAQEEIFAQPSVRVSGGFTPTGSLTPTEGGYLLNGSWRFNTGCRGADWNIAATVLENPDGTHAEVIAIVPMSEFTIADDWHTSAASGTGSSTSTAKDVFVPAHRVVDFGEAIYNVTPDRTNTGANGRNYGLFAFVMAETVATFLGTAQGALELFLERIPGRAIAYTSWENQAEHPLTQIRVAEAANKIAAAKALEAGWLKVLQDRADAGEQPTLEEKAAIRGQGAYAVQLAKEAVEILYRTSGASVIQRSVPLQRFFRDVEGFSLHGFLLLSTNLELHGRVLLGLDPDTPLL</sequence>
<organism evidence="4 5">
    <name type="scientific">Streptomyces shaanxiensis</name>
    <dbReference type="NCBI Taxonomy" id="653357"/>
    <lineage>
        <taxon>Bacteria</taxon>
        <taxon>Bacillati</taxon>
        <taxon>Actinomycetota</taxon>
        <taxon>Actinomycetes</taxon>
        <taxon>Kitasatosporales</taxon>
        <taxon>Streptomycetaceae</taxon>
        <taxon>Streptomyces</taxon>
    </lineage>
</organism>
<dbReference type="PANTHER" id="PTHR43884:SF12">
    <property type="entry name" value="ISOVALERYL-COA DEHYDROGENASE, MITOCHONDRIAL-RELATED"/>
    <property type="match status" value="1"/>
</dbReference>
<dbReference type="InterPro" id="IPR046373">
    <property type="entry name" value="Acyl-CoA_Oxase/DH_mid-dom_sf"/>
</dbReference>
<accession>A0ABP7UDS9</accession>
<gene>
    <name evidence="4" type="ORF">GCM10022233_07470</name>
</gene>
<evidence type="ECO:0000313" key="5">
    <source>
        <dbReference type="Proteomes" id="UP001499984"/>
    </source>
</evidence>
<dbReference type="Gene3D" id="2.40.110.10">
    <property type="entry name" value="Butyryl-CoA Dehydrogenase, subunit A, domain 2"/>
    <property type="match status" value="1"/>
</dbReference>
<keyword evidence="5" id="KW-1185">Reference proteome</keyword>
<dbReference type="PANTHER" id="PTHR43884">
    <property type="entry name" value="ACYL-COA DEHYDROGENASE"/>
    <property type="match status" value="1"/>
</dbReference>